<proteinExistence type="predicted"/>
<evidence type="ECO:0000313" key="1">
    <source>
        <dbReference type="EMBL" id="KAL0123809.1"/>
    </source>
</evidence>
<accession>A0AAW2GA60</accession>
<name>A0AAW2GA60_9HYME</name>
<dbReference type="Proteomes" id="UP001430953">
    <property type="component" value="Unassembled WGS sequence"/>
</dbReference>
<protein>
    <submittedName>
        <fullName evidence="1">Uncharacterized protein</fullName>
    </submittedName>
</protein>
<keyword evidence="2" id="KW-1185">Reference proteome</keyword>
<comment type="caution">
    <text evidence="1">The sequence shown here is derived from an EMBL/GenBank/DDBJ whole genome shotgun (WGS) entry which is preliminary data.</text>
</comment>
<evidence type="ECO:0000313" key="2">
    <source>
        <dbReference type="Proteomes" id="UP001430953"/>
    </source>
</evidence>
<dbReference type="EMBL" id="JADYXP020000005">
    <property type="protein sequence ID" value="KAL0123809.1"/>
    <property type="molecule type" value="Genomic_DNA"/>
</dbReference>
<gene>
    <name evidence="1" type="ORF">PUN28_005970</name>
</gene>
<dbReference type="AlphaFoldDB" id="A0AAW2GA60"/>
<reference evidence="1 2" key="1">
    <citation type="submission" date="2023-03" db="EMBL/GenBank/DDBJ databases">
        <title>High recombination rates correlate with genetic variation in Cardiocondyla obscurior ants.</title>
        <authorList>
            <person name="Errbii M."/>
        </authorList>
    </citation>
    <scope>NUCLEOTIDE SEQUENCE [LARGE SCALE GENOMIC DNA]</scope>
    <source>
        <strain evidence="1">Alpha-2009</strain>
        <tissue evidence="1">Whole body</tissue>
    </source>
</reference>
<sequence>MRRSGSTKKDRPYPKLQRRHVFVCETVLTAAENTRNCGAITDTKIFMHVISSPECEVRKTYADTSISVSKTDVLREAGVSRPQLNEPRSAVARS</sequence>
<organism evidence="1 2">
    <name type="scientific">Cardiocondyla obscurior</name>
    <dbReference type="NCBI Taxonomy" id="286306"/>
    <lineage>
        <taxon>Eukaryota</taxon>
        <taxon>Metazoa</taxon>
        <taxon>Ecdysozoa</taxon>
        <taxon>Arthropoda</taxon>
        <taxon>Hexapoda</taxon>
        <taxon>Insecta</taxon>
        <taxon>Pterygota</taxon>
        <taxon>Neoptera</taxon>
        <taxon>Endopterygota</taxon>
        <taxon>Hymenoptera</taxon>
        <taxon>Apocrita</taxon>
        <taxon>Aculeata</taxon>
        <taxon>Formicoidea</taxon>
        <taxon>Formicidae</taxon>
        <taxon>Myrmicinae</taxon>
        <taxon>Cardiocondyla</taxon>
    </lineage>
</organism>